<dbReference type="AlphaFoldDB" id="A0A512IYR5"/>
<evidence type="ECO:0008006" key="6">
    <source>
        <dbReference type="Google" id="ProtNLM"/>
    </source>
</evidence>
<evidence type="ECO:0000313" key="4">
    <source>
        <dbReference type="Proteomes" id="UP000321960"/>
    </source>
</evidence>
<evidence type="ECO:0000313" key="3">
    <source>
        <dbReference type="EMBL" id="GLS66741.1"/>
    </source>
</evidence>
<protein>
    <recommendedName>
        <fullName evidence="6">Lipoprotein</fullName>
    </recommendedName>
</protein>
<accession>A0A512IYR5</accession>
<proteinExistence type="predicted"/>
<feature type="chain" id="PRO_5022184311" description="Lipoprotein" evidence="1">
    <location>
        <begin position="29"/>
        <end position="118"/>
    </location>
</feature>
<dbReference type="RefSeq" id="WP_147024571.1">
    <property type="nucleotide sequence ID" value="NZ_BJZU01000012.1"/>
</dbReference>
<organism evidence="2 4">
    <name type="scientific">Methylobacterium oxalidis</name>
    <dbReference type="NCBI Taxonomy" id="944322"/>
    <lineage>
        <taxon>Bacteria</taxon>
        <taxon>Pseudomonadati</taxon>
        <taxon>Pseudomonadota</taxon>
        <taxon>Alphaproteobacteria</taxon>
        <taxon>Hyphomicrobiales</taxon>
        <taxon>Methylobacteriaceae</taxon>
        <taxon>Methylobacterium</taxon>
    </lineage>
</organism>
<sequence>MAVRGRAAARRAARAAGLLLLGCAGAGAADLLGDAPPGPPVARYFPRGDGSEERIVLVRPGPRPVGCLPRRVPVPTNAPDDPSYVGSAYGLSRPSYYGLTPPPGIDDPYGRPLLPYCR</sequence>
<feature type="signal peptide" evidence="1">
    <location>
        <begin position="1"/>
        <end position="28"/>
    </location>
</feature>
<evidence type="ECO:0000313" key="2">
    <source>
        <dbReference type="EMBL" id="GEP02858.1"/>
    </source>
</evidence>
<keyword evidence="5" id="KW-1185">Reference proteome</keyword>
<comment type="caution">
    <text evidence="2">The sequence shown here is derived from an EMBL/GenBank/DDBJ whole genome shotgun (WGS) entry which is preliminary data.</text>
</comment>
<dbReference type="Proteomes" id="UP000321960">
    <property type="component" value="Unassembled WGS sequence"/>
</dbReference>
<reference evidence="3" key="1">
    <citation type="journal article" date="2014" name="Int. J. Syst. Evol. Microbiol.">
        <title>Complete genome of a new Firmicutes species belonging to the dominant human colonic microbiota ('Ruminococcus bicirculans') reveals two chromosomes and a selective capacity to utilize plant glucans.</title>
        <authorList>
            <consortium name="NISC Comparative Sequencing Program"/>
            <person name="Wegmann U."/>
            <person name="Louis P."/>
            <person name="Goesmann A."/>
            <person name="Henrissat B."/>
            <person name="Duncan S.H."/>
            <person name="Flint H.J."/>
        </authorList>
    </citation>
    <scope>NUCLEOTIDE SEQUENCE</scope>
    <source>
        <strain evidence="3">NBRC 107715</strain>
    </source>
</reference>
<dbReference type="Proteomes" id="UP001156856">
    <property type="component" value="Unassembled WGS sequence"/>
</dbReference>
<evidence type="ECO:0000313" key="5">
    <source>
        <dbReference type="Proteomes" id="UP001156856"/>
    </source>
</evidence>
<keyword evidence="1" id="KW-0732">Signal</keyword>
<dbReference type="EMBL" id="BJZU01000012">
    <property type="protein sequence ID" value="GEP02858.1"/>
    <property type="molecule type" value="Genomic_DNA"/>
</dbReference>
<dbReference type="EMBL" id="BSPK01000107">
    <property type="protein sequence ID" value="GLS66741.1"/>
    <property type="molecule type" value="Genomic_DNA"/>
</dbReference>
<evidence type="ECO:0000256" key="1">
    <source>
        <dbReference type="SAM" id="SignalP"/>
    </source>
</evidence>
<name>A0A512IYR5_9HYPH</name>
<gene>
    <name evidence="3" type="ORF">GCM10007888_51240</name>
    <name evidence="2" type="ORF">MOX02_08960</name>
</gene>
<reference evidence="2 4" key="3">
    <citation type="submission" date="2019-07" db="EMBL/GenBank/DDBJ databases">
        <title>Whole genome shotgun sequence of Methylobacterium oxalidis NBRC 107715.</title>
        <authorList>
            <person name="Hosoyama A."/>
            <person name="Uohara A."/>
            <person name="Ohji S."/>
            <person name="Ichikawa N."/>
        </authorList>
    </citation>
    <scope>NUCLEOTIDE SEQUENCE [LARGE SCALE GENOMIC DNA]</scope>
    <source>
        <strain evidence="2 4">NBRC 107715</strain>
    </source>
</reference>
<reference evidence="5" key="2">
    <citation type="journal article" date="2019" name="Int. J. Syst. Evol. Microbiol.">
        <title>The Global Catalogue of Microorganisms (GCM) 10K type strain sequencing project: providing services to taxonomists for standard genome sequencing and annotation.</title>
        <authorList>
            <consortium name="The Broad Institute Genomics Platform"/>
            <consortium name="The Broad Institute Genome Sequencing Center for Infectious Disease"/>
            <person name="Wu L."/>
            <person name="Ma J."/>
        </authorList>
    </citation>
    <scope>NUCLEOTIDE SEQUENCE [LARGE SCALE GENOMIC DNA]</scope>
    <source>
        <strain evidence="5">NBRC 107715</strain>
    </source>
</reference>
<dbReference type="OrthoDB" id="7998243at2"/>
<reference evidence="3" key="4">
    <citation type="submission" date="2023-01" db="EMBL/GenBank/DDBJ databases">
        <title>Draft genome sequence of Methylobacterium oxalidis strain NBRC 107715.</title>
        <authorList>
            <person name="Sun Q."/>
            <person name="Mori K."/>
        </authorList>
    </citation>
    <scope>NUCLEOTIDE SEQUENCE</scope>
    <source>
        <strain evidence="3">NBRC 107715</strain>
    </source>
</reference>